<dbReference type="OrthoDB" id="9780211at2"/>
<proteinExistence type="predicted"/>
<dbReference type="SUPFAM" id="SSF52949">
    <property type="entry name" value="Macro domain-like"/>
    <property type="match status" value="1"/>
</dbReference>
<evidence type="ECO:0000313" key="3">
    <source>
        <dbReference type="EMBL" id="EGQ26880.1"/>
    </source>
</evidence>
<comment type="catalytic activity">
    <reaction evidence="1">
        <text>an N-(ADP-alpha-D-ribosyl)-thymidine in DNA + H2O = a thymidine in DNA + ADP-D-ribose</text>
        <dbReference type="Rhea" id="RHEA:71655"/>
        <dbReference type="Rhea" id="RHEA-COMP:13556"/>
        <dbReference type="Rhea" id="RHEA-COMP:18051"/>
        <dbReference type="ChEBI" id="CHEBI:15377"/>
        <dbReference type="ChEBI" id="CHEBI:57967"/>
        <dbReference type="ChEBI" id="CHEBI:137386"/>
        <dbReference type="ChEBI" id="CHEBI:191199"/>
    </reaction>
    <physiologicalReaction direction="left-to-right" evidence="1">
        <dbReference type="Rhea" id="RHEA:71656"/>
    </physiologicalReaction>
</comment>
<dbReference type="Proteomes" id="UP000005316">
    <property type="component" value="Unassembled WGS sequence"/>
</dbReference>
<dbReference type="PANTHER" id="PTHR12521:SF0">
    <property type="entry name" value="ADP-RIBOSE GLYCOHYDROLASE OARD1"/>
    <property type="match status" value="1"/>
</dbReference>
<evidence type="ECO:0000259" key="2">
    <source>
        <dbReference type="PROSITE" id="PS51154"/>
    </source>
</evidence>
<gene>
    <name evidence="3" type="ORF">HMPREF9372_1152</name>
</gene>
<sequence>MIYSMKGNLLEDQAEAYVNTVNTVGVMGKGIALQFKQAFPDVFKQYAKDCKSGDVQVGKMHVVPVHGLAAPKFIINFPTKEHWRNPSSIVYIREGLQDLVRVIEQLDIQSIAIPPLGCGNGGLDWSAVRPYIIEVLEPLSIDVHLYEPAGAPPLDQMIVRTNRPNMTMGRALLIAAMERYAGPGYRMSLLEVQKIAYFLHVVGALPKLHFEKNRFGPYAAALNHVLQNMEGHWIRGYGDRTKGAEIYLLDGAIEDAEQFLDKYPEAKPYLRQVSELIYGFETPYDMELLSTVCWVLKENASKAHDKEFVILSVQQWNERKKMMFPADDIEQVWRYLIYEAKLAS</sequence>
<dbReference type="EMBL" id="AFPZ01000028">
    <property type="protein sequence ID" value="EGQ26880.1"/>
    <property type="molecule type" value="Genomic_DNA"/>
</dbReference>
<dbReference type="SMART" id="SM00506">
    <property type="entry name" value="A1pp"/>
    <property type="match status" value="1"/>
</dbReference>
<dbReference type="AlphaFoldDB" id="F9DQS2"/>
<evidence type="ECO:0000313" key="4">
    <source>
        <dbReference type="Proteomes" id="UP000005316"/>
    </source>
</evidence>
<evidence type="ECO:0000256" key="1">
    <source>
        <dbReference type="ARBA" id="ARBA00035885"/>
    </source>
</evidence>
<reference evidence="3 4" key="1">
    <citation type="submission" date="2011-04" db="EMBL/GenBank/DDBJ databases">
        <authorList>
            <person name="Muzny D."/>
            <person name="Qin X."/>
            <person name="Deng J."/>
            <person name="Jiang H."/>
            <person name="Liu Y."/>
            <person name="Qu J."/>
            <person name="Song X.-Z."/>
            <person name="Zhang L."/>
            <person name="Thornton R."/>
            <person name="Coyle M."/>
            <person name="Francisco L."/>
            <person name="Jackson L."/>
            <person name="Javaid M."/>
            <person name="Korchina V."/>
            <person name="Kovar C."/>
            <person name="Mata R."/>
            <person name="Mathew T."/>
            <person name="Ngo R."/>
            <person name="Nguyen L."/>
            <person name="Nguyen N."/>
            <person name="Okwuonu G."/>
            <person name="Ongeri F."/>
            <person name="Pham C."/>
            <person name="Simmons D."/>
            <person name="Wilczek-Boney K."/>
            <person name="Hale W."/>
            <person name="Jakkamsetti A."/>
            <person name="Pham P."/>
            <person name="Ruth R."/>
            <person name="San Lucas F."/>
            <person name="Warren J."/>
            <person name="Zhang J."/>
            <person name="Zhao Z."/>
            <person name="Zhou C."/>
            <person name="Zhu D."/>
            <person name="Lee S."/>
            <person name="Bess C."/>
            <person name="Blankenburg K."/>
            <person name="Forbes L."/>
            <person name="Fu Q."/>
            <person name="Gubbala S."/>
            <person name="Hirani K."/>
            <person name="Jayaseelan J.C."/>
            <person name="Lara F."/>
            <person name="Munidasa M."/>
            <person name="Palculict T."/>
            <person name="Patil S."/>
            <person name="Pu L.-L."/>
            <person name="Saada N."/>
            <person name="Tang L."/>
            <person name="Weissenberger G."/>
            <person name="Zhu Y."/>
            <person name="Hemphill L."/>
            <person name="Shang Y."/>
            <person name="Youmans B."/>
            <person name="Ayvaz T."/>
            <person name="Ross M."/>
            <person name="Santibanez J."/>
            <person name="Aqrawi P."/>
            <person name="Gross S."/>
            <person name="Joshi V."/>
            <person name="Fowler G."/>
            <person name="Nazareth L."/>
            <person name="Reid J."/>
            <person name="Worley K."/>
            <person name="Petrosino J."/>
            <person name="Highlander S."/>
            <person name="Gibbs R."/>
        </authorList>
    </citation>
    <scope>NUCLEOTIDE SEQUENCE [LARGE SCALE GENOMIC DNA]</scope>
    <source>
        <strain evidence="3 4">2681</strain>
    </source>
</reference>
<accession>F9DQS2</accession>
<dbReference type="HOGENOM" id="CLU_049707_0_0_9"/>
<dbReference type="PROSITE" id="PS51154">
    <property type="entry name" value="MACRO"/>
    <property type="match status" value="1"/>
</dbReference>
<comment type="caution">
    <text evidence="3">The sequence shown here is derived from an EMBL/GenBank/DDBJ whole genome shotgun (WGS) entry which is preliminary data.</text>
</comment>
<dbReference type="InterPro" id="IPR050892">
    <property type="entry name" value="ADP-ribose_metab_enzymes"/>
</dbReference>
<organism evidence="3 4">
    <name type="scientific">Sporosarcina newyorkensis 2681</name>
    <dbReference type="NCBI Taxonomy" id="1027292"/>
    <lineage>
        <taxon>Bacteria</taxon>
        <taxon>Bacillati</taxon>
        <taxon>Bacillota</taxon>
        <taxon>Bacilli</taxon>
        <taxon>Bacillales</taxon>
        <taxon>Caryophanaceae</taxon>
        <taxon>Sporosarcina</taxon>
    </lineage>
</organism>
<dbReference type="InterPro" id="IPR043472">
    <property type="entry name" value="Macro_dom-like"/>
</dbReference>
<dbReference type="eggNOG" id="COG2110">
    <property type="taxonomic scope" value="Bacteria"/>
</dbReference>
<feature type="domain" description="Macro" evidence="2">
    <location>
        <begin position="1"/>
        <end position="154"/>
    </location>
</feature>
<dbReference type="Pfam" id="PF01661">
    <property type="entry name" value="Macro"/>
    <property type="match status" value="1"/>
</dbReference>
<protein>
    <submittedName>
        <fullName evidence="3">Appr-1-p processing protein</fullName>
    </submittedName>
</protein>
<dbReference type="Gene3D" id="3.40.220.10">
    <property type="entry name" value="Leucine Aminopeptidase, subunit E, domain 1"/>
    <property type="match status" value="1"/>
</dbReference>
<dbReference type="PANTHER" id="PTHR12521">
    <property type="entry name" value="PROTEIN C6ORF130"/>
    <property type="match status" value="1"/>
</dbReference>
<dbReference type="GO" id="GO:0140291">
    <property type="term" value="P:peptidyl-glutamate ADP-deribosylation"/>
    <property type="evidence" value="ECO:0007669"/>
    <property type="project" value="TreeGrafter"/>
</dbReference>
<name>F9DQS2_9BACL</name>
<dbReference type="RefSeq" id="WP_009766019.1">
    <property type="nucleotide sequence ID" value="NZ_GL982997.1"/>
</dbReference>
<dbReference type="CDD" id="cd02901">
    <property type="entry name" value="Macro_Poa1p-like"/>
    <property type="match status" value="1"/>
</dbReference>
<dbReference type="InterPro" id="IPR002589">
    <property type="entry name" value="Macro_dom"/>
</dbReference>